<evidence type="ECO:0000259" key="8">
    <source>
        <dbReference type="PROSITE" id="PS50011"/>
    </source>
</evidence>
<dbReference type="Pfam" id="PF07714">
    <property type="entry name" value="PK_Tyr_Ser-Thr"/>
    <property type="match status" value="1"/>
</dbReference>
<dbReference type="EC" id="2.3.2.27" evidence="3"/>
<evidence type="ECO:0000313" key="10">
    <source>
        <dbReference type="EMBL" id="KMZ72080.1"/>
    </source>
</evidence>
<evidence type="ECO:0000256" key="5">
    <source>
        <dbReference type="ARBA" id="ARBA00022786"/>
    </source>
</evidence>
<dbReference type="Pfam" id="PF04564">
    <property type="entry name" value="U-box"/>
    <property type="match status" value="1"/>
</dbReference>
<evidence type="ECO:0000256" key="6">
    <source>
        <dbReference type="SAM" id="Coils"/>
    </source>
</evidence>
<sequence>MTMYVAVGKKFKDSVSTFNWVYNNNPALNRLVLLHVHCPSPYIPMMGGNFKPNQLSTQQVNSHRQLEREKMDKTLVKYESWLHEFNQKVEVERLVIEKFDIAKGIIQLILENGITTLVMAASADKNYSKKMKGLKSKTARTVQNKAHSSCKIFFVCKGNLIFTRMPGSDGCCGQLASPVPSSSTTSSLKSMSISPEDSNNLCSFTRQTTSLSTNFSIDSEDESQLMQKSKNTPQDSSTEISELNSERVEIDIVEMEKFTDQQNETHIPMMQESILEDFGNKPSSSPANDLINSLQREIDFLKRERDNALTKVKVLQQKKKQSRSRSSNFTQFSYSDLEKSTHNFDADWIISEGRHSYVYKGYIQKKSIAVKMFKPNIIQNQSEFYQSVYILGMVSHSHPNLVTIIGACSEAPAIVYEFFPNGTLEDRLTHKHSITPPLPWQVRVTISYEVCCALIALHVANPSGIVHGNLKPTNILFDSNMVSKLSNYGINQRDLNGNLPYVEDPDSIPTHRDLTPCSDVYSFGIILLRLITGRPAAGIVEKVQEAVNKGRLQKITDHTAGHWPLKHTQQLAYLAIRCCDVNPQNRPELSDEVWRLLDQTQNTSLSSSSSLGSVRSESSRNVQYGSPPAYFMCPIFEEIMENPYEAADGYTYEHQAIKRWIESGKKISPVTKLKLSHAHLLPNHALRAAIQNWLERQ</sequence>
<dbReference type="GO" id="GO:0005524">
    <property type="term" value="F:ATP binding"/>
    <property type="evidence" value="ECO:0007669"/>
    <property type="project" value="InterPro"/>
</dbReference>
<evidence type="ECO:0000313" key="11">
    <source>
        <dbReference type="Proteomes" id="UP000036987"/>
    </source>
</evidence>
<evidence type="ECO:0000256" key="2">
    <source>
        <dbReference type="ARBA" id="ARBA00004906"/>
    </source>
</evidence>
<keyword evidence="5" id="KW-0833">Ubl conjugation pathway</keyword>
<proteinExistence type="predicted"/>
<dbReference type="PROSITE" id="PS51698">
    <property type="entry name" value="U_BOX"/>
    <property type="match status" value="1"/>
</dbReference>
<dbReference type="AlphaFoldDB" id="A0A0K9PV26"/>
<dbReference type="CDD" id="cd16655">
    <property type="entry name" value="RING-Ubox_WDSUB1-like"/>
    <property type="match status" value="1"/>
</dbReference>
<dbReference type="InterPro" id="IPR003613">
    <property type="entry name" value="Ubox_domain"/>
</dbReference>
<dbReference type="InterPro" id="IPR000719">
    <property type="entry name" value="Prot_kinase_dom"/>
</dbReference>
<dbReference type="EMBL" id="LFYR01000643">
    <property type="protein sequence ID" value="KMZ72080.1"/>
    <property type="molecule type" value="Genomic_DNA"/>
</dbReference>
<dbReference type="SUPFAM" id="SSF56112">
    <property type="entry name" value="Protein kinase-like (PK-like)"/>
    <property type="match status" value="1"/>
</dbReference>
<dbReference type="PANTHER" id="PTHR45647:SF100">
    <property type="entry name" value="U-BOX DOMAIN-CONTAINING PROTEIN 33"/>
    <property type="match status" value="1"/>
</dbReference>
<dbReference type="Gene3D" id="1.10.510.10">
    <property type="entry name" value="Transferase(Phosphotransferase) domain 1"/>
    <property type="match status" value="1"/>
</dbReference>
<reference evidence="11" key="1">
    <citation type="journal article" date="2016" name="Nature">
        <title>The genome of the seagrass Zostera marina reveals angiosperm adaptation to the sea.</title>
        <authorList>
            <person name="Olsen J.L."/>
            <person name="Rouze P."/>
            <person name="Verhelst B."/>
            <person name="Lin Y.-C."/>
            <person name="Bayer T."/>
            <person name="Collen J."/>
            <person name="Dattolo E."/>
            <person name="De Paoli E."/>
            <person name="Dittami S."/>
            <person name="Maumus F."/>
            <person name="Michel G."/>
            <person name="Kersting A."/>
            <person name="Lauritano C."/>
            <person name="Lohaus R."/>
            <person name="Toepel M."/>
            <person name="Tonon T."/>
            <person name="Vanneste K."/>
            <person name="Amirebrahimi M."/>
            <person name="Brakel J."/>
            <person name="Bostroem C."/>
            <person name="Chovatia M."/>
            <person name="Grimwood J."/>
            <person name="Jenkins J.W."/>
            <person name="Jueterbock A."/>
            <person name="Mraz A."/>
            <person name="Stam W.T."/>
            <person name="Tice H."/>
            <person name="Bornberg-Bauer E."/>
            <person name="Green P.J."/>
            <person name="Pearson G.A."/>
            <person name="Procaccini G."/>
            <person name="Duarte C.M."/>
            <person name="Schmutz J."/>
            <person name="Reusch T.B.H."/>
            <person name="Van de Peer Y."/>
        </authorList>
    </citation>
    <scope>NUCLEOTIDE SEQUENCE [LARGE SCALE GENOMIC DNA]</scope>
    <source>
        <strain evidence="11">cv. Finnish</strain>
    </source>
</reference>
<dbReference type="OMA" id="TTICCIA"/>
<dbReference type="Gene3D" id="3.30.40.10">
    <property type="entry name" value="Zinc/RING finger domain, C3HC4 (zinc finger)"/>
    <property type="match status" value="1"/>
</dbReference>
<keyword evidence="4" id="KW-0808">Transferase</keyword>
<comment type="catalytic activity">
    <reaction evidence="1">
        <text>S-ubiquitinyl-[E2 ubiquitin-conjugating enzyme]-L-cysteine + [acceptor protein]-L-lysine = [E2 ubiquitin-conjugating enzyme]-L-cysteine + N(6)-ubiquitinyl-[acceptor protein]-L-lysine.</text>
        <dbReference type="EC" id="2.3.2.27"/>
    </reaction>
</comment>
<dbReference type="OrthoDB" id="4062651at2759"/>
<evidence type="ECO:0000256" key="3">
    <source>
        <dbReference type="ARBA" id="ARBA00012483"/>
    </source>
</evidence>
<feature type="domain" description="Protein kinase" evidence="8">
    <location>
        <begin position="344"/>
        <end position="605"/>
    </location>
</feature>
<dbReference type="UniPathway" id="UPA00143"/>
<dbReference type="PROSITE" id="PS50011">
    <property type="entry name" value="PROTEIN_KINASE_DOM"/>
    <property type="match status" value="1"/>
</dbReference>
<name>A0A0K9PV26_ZOSMR</name>
<dbReference type="Gene3D" id="3.30.200.20">
    <property type="entry name" value="Phosphorylase Kinase, domain 1"/>
    <property type="match status" value="1"/>
</dbReference>
<evidence type="ECO:0000259" key="9">
    <source>
        <dbReference type="PROSITE" id="PS51698"/>
    </source>
</evidence>
<organism evidence="10 11">
    <name type="scientific">Zostera marina</name>
    <name type="common">Eelgrass</name>
    <dbReference type="NCBI Taxonomy" id="29655"/>
    <lineage>
        <taxon>Eukaryota</taxon>
        <taxon>Viridiplantae</taxon>
        <taxon>Streptophyta</taxon>
        <taxon>Embryophyta</taxon>
        <taxon>Tracheophyta</taxon>
        <taxon>Spermatophyta</taxon>
        <taxon>Magnoliopsida</taxon>
        <taxon>Liliopsida</taxon>
        <taxon>Zosteraceae</taxon>
        <taxon>Zostera</taxon>
    </lineage>
</organism>
<feature type="domain" description="U-box" evidence="9">
    <location>
        <begin position="626"/>
        <end position="697"/>
    </location>
</feature>
<dbReference type="InterPro" id="IPR051348">
    <property type="entry name" value="U-box_ubiquitin_ligases"/>
</dbReference>
<dbReference type="SMART" id="SM00504">
    <property type="entry name" value="Ubox"/>
    <property type="match status" value="1"/>
</dbReference>
<protein>
    <recommendedName>
        <fullName evidence="3">RING-type E3 ubiquitin transferase</fullName>
        <ecNumber evidence="3">2.3.2.27</ecNumber>
    </recommendedName>
</protein>
<evidence type="ECO:0000256" key="1">
    <source>
        <dbReference type="ARBA" id="ARBA00000900"/>
    </source>
</evidence>
<keyword evidence="11" id="KW-1185">Reference proteome</keyword>
<evidence type="ECO:0000256" key="7">
    <source>
        <dbReference type="SAM" id="MobiDB-lite"/>
    </source>
</evidence>
<feature type="compositionally biased region" description="Polar residues" evidence="7">
    <location>
        <begin position="224"/>
        <end position="241"/>
    </location>
</feature>
<comment type="pathway">
    <text evidence="2">Protein modification; protein ubiquitination.</text>
</comment>
<dbReference type="GO" id="GO:0061630">
    <property type="term" value="F:ubiquitin protein ligase activity"/>
    <property type="evidence" value="ECO:0007669"/>
    <property type="project" value="UniProtKB-EC"/>
</dbReference>
<dbReference type="InterPro" id="IPR013083">
    <property type="entry name" value="Znf_RING/FYVE/PHD"/>
</dbReference>
<accession>A0A0K9PV26</accession>
<evidence type="ECO:0000256" key="4">
    <source>
        <dbReference type="ARBA" id="ARBA00022679"/>
    </source>
</evidence>
<comment type="caution">
    <text evidence="10">The sequence shown here is derived from an EMBL/GenBank/DDBJ whole genome shotgun (WGS) entry which is preliminary data.</text>
</comment>
<dbReference type="InterPro" id="IPR001245">
    <property type="entry name" value="Ser-Thr/Tyr_kinase_cat_dom"/>
</dbReference>
<feature type="region of interest" description="Disordered" evidence="7">
    <location>
        <begin position="218"/>
        <end position="241"/>
    </location>
</feature>
<feature type="coiled-coil region" evidence="6">
    <location>
        <begin position="291"/>
        <end position="318"/>
    </location>
</feature>
<dbReference type="GO" id="GO:0016567">
    <property type="term" value="P:protein ubiquitination"/>
    <property type="evidence" value="ECO:0007669"/>
    <property type="project" value="UniProtKB-UniPathway"/>
</dbReference>
<dbReference type="GO" id="GO:0004672">
    <property type="term" value="F:protein kinase activity"/>
    <property type="evidence" value="ECO:0007669"/>
    <property type="project" value="InterPro"/>
</dbReference>
<dbReference type="CDD" id="cd01989">
    <property type="entry name" value="USP_STK_Ubox_N"/>
    <property type="match status" value="1"/>
</dbReference>
<dbReference type="SUPFAM" id="SSF57850">
    <property type="entry name" value="RING/U-box"/>
    <property type="match status" value="1"/>
</dbReference>
<dbReference type="Proteomes" id="UP000036987">
    <property type="component" value="Unassembled WGS sequence"/>
</dbReference>
<gene>
    <name evidence="10" type="ORF">ZOSMA_16G00440</name>
</gene>
<keyword evidence="6" id="KW-0175">Coiled coil</keyword>
<dbReference type="InterPro" id="IPR011009">
    <property type="entry name" value="Kinase-like_dom_sf"/>
</dbReference>
<dbReference type="PANTHER" id="PTHR45647">
    <property type="entry name" value="OS02G0152300 PROTEIN"/>
    <property type="match status" value="1"/>
</dbReference>